<dbReference type="GO" id="GO:0016878">
    <property type="term" value="F:acid-thiol ligase activity"/>
    <property type="evidence" value="ECO:0007669"/>
    <property type="project" value="UniProtKB-ARBA"/>
</dbReference>
<dbReference type="SUPFAM" id="SSF56801">
    <property type="entry name" value="Acetyl-CoA synthetase-like"/>
    <property type="match status" value="1"/>
</dbReference>
<protein>
    <submittedName>
        <fullName evidence="3">Long-chain-fatty-acid--CoA ligase</fullName>
    </submittedName>
</protein>
<dbReference type="PANTHER" id="PTHR43767:SF1">
    <property type="entry name" value="NONRIBOSOMAL PEPTIDE SYNTHASE PES1 (EUROFUNG)-RELATED"/>
    <property type="match status" value="1"/>
</dbReference>
<dbReference type="Pfam" id="PF13193">
    <property type="entry name" value="AMP-binding_C"/>
    <property type="match status" value="1"/>
</dbReference>
<dbReference type="Gene3D" id="3.30.300.30">
    <property type="match status" value="1"/>
</dbReference>
<dbReference type="InterPro" id="IPR042099">
    <property type="entry name" value="ANL_N_sf"/>
</dbReference>
<dbReference type="Pfam" id="PF00501">
    <property type="entry name" value="AMP-binding"/>
    <property type="match status" value="1"/>
</dbReference>
<feature type="domain" description="AMP-binding enzyme C-terminal" evidence="2">
    <location>
        <begin position="401"/>
        <end position="478"/>
    </location>
</feature>
<evidence type="ECO:0000313" key="3">
    <source>
        <dbReference type="EMBL" id="AXV06677.1"/>
    </source>
</evidence>
<dbReference type="Gene3D" id="3.40.50.12780">
    <property type="entry name" value="N-terminal domain of ligase-like"/>
    <property type="match status" value="1"/>
</dbReference>
<feature type="domain" description="AMP-dependent synthetase/ligase" evidence="1">
    <location>
        <begin position="2"/>
        <end position="351"/>
    </location>
</feature>
<keyword evidence="3" id="KW-0436">Ligase</keyword>
<proteinExistence type="predicted"/>
<evidence type="ECO:0000259" key="2">
    <source>
        <dbReference type="Pfam" id="PF13193"/>
    </source>
</evidence>
<dbReference type="PROSITE" id="PS00455">
    <property type="entry name" value="AMP_BINDING"/>
    <property type="match status" value="1"/>
</dbReference>
<dbReference type="InterPro" id="IPR000873">
    <property type="entry name" value="AMP-dep_synth/lig_dom"/>
</dbReference>
<sequence length="491" mass="52996">MVCEDRTLSWAAVDERANRLATALLESGLRAGDRVVVCARNCLEWPEIVFGLAKAGLVLVPINTRLAVDEVAHALATVEPGAAIVHRDQSADLGEAFADPLLPALVIGGSELGRSYDTALTHGRATDPTPTDLRGADPRTLLFTSGTTGRPKAAIHSHEGMMLAALDHLVLTGGTHDDVCLAATPFFTAGGMMRTLNWTHLGQTMVVMPRFDEAAALDLVQRHQITTTIMVPTMLARVLDALTPDHDTSSLRLLGYGSAPVPTALAEEATERFGVPLFQQYGSTETGGLVTFLSPDHHRRALHGEDHLLTSCGVETPLAEIRIMAEPGVEAEAGALGEIAVRAPSVAHGYWGNPQAWEASTDDGWLLTGDVGRRDEEGLIYLVDRKNDMIVSGAFNVYPAEIERVLTSDPRVRLAAVIGVEDHDWGERPVAYVVPRQGADVDGLAEELRLLCRVQLAGYKQPREVHLRNDLPITAAGKILRRALREPTQVH</sequence>
<organism evidence="3 4">
    <name type="scientific">Euzebya pacifica</name>
    <dbReference type="NCBI Taxonomy" id="1608957"/>
    <lineage>
        <taxon>Bacteria</taxon>
        <taxon>Bacillati</taxon>
        <taxon>Actinomycetota</taxon>
        <taxon>Nitriliruptoria</taxon>
        <taxon>Euzebyales</taxon>
    </lineage>
</organism>
<dbReference type="KEGG" id="euz:DVS28_a1992"/>
<keyword evidence="4" id="KW-1185">Reference proteome</keyword>
<dbReference type="InterPro" id="IPR020845">
    <property type="entry name" value="AMP-binding_CS"/>
</dbReference>
<reference evidence="3 4" key="1">
    <citation type="submission" date="2018-09" db="EMBL/GenBank/DDBJ databases">
        <title>Complete genome sequence of Euzebya sp. DY32-46 isolated from seawater of Pacific Ocean.</title>
        <authorList>
            <person name="Xu L."/>
            <person name="Wu Y.-H."/>
            <person name="Xu X.-W."/>
        </authorList>
    </citation>
    <scope>NUCLEOTIDE SEQUENCE [LARGE SCALE GENOMIC DNA]</scope>
    <source>
        <strain evidence="3 4">DY32-46</strain>
    </source>
</reference>
<dbReference type="InterPro" id="IPR025110">
    <property type="entry name" value="AMP-bd_C"/>
</dbReference>
<dbReference type="InterPro" id="IPR050237">
    <property type="entry name" value="ATP-dep_AMP-bd_enzyme"/>
</dbReference>
<dbReference type="EMBL" id="CP031165">
    <property type="protein sequence ID" value="AXV06677.1"/>
    <property type="molecule type" value="Genomic_DNA"/>
</dbReference>
<name>A0A346XWT0_9ACTN</name>
<evidence type="ECO:0000313" key="4">
    <source>
        <dbReference type="Proteomes" id="UP000264006"/>
    </source>
</evidence>
<dbReference type="AlphaFoldDB" id="A0A346XWT0"/>
<dbReference type="InterPro" id="IPR045851">
    <property type="entry name" value="AMP-bd_C_sf"/>
</dbReference>
<evidence type="ECO:0000259" key="1">
    <source>
        <dbReference type="Pfam" id="PF00501"/>
    </source>
</evidence>
<dbReference type="PANTHER" id="PTHR43767">
    <property type="entry name" value="LONG-CHAIN-FATTY-ACID--COA LIGASE"/>
    <property type="match status" value="1"/>
</dbReference>
<dbReference type="Proteomes" id="UP000264006">
    <property type="component" value="Chromosome"/>
</dbReference>
<accession>A0A346XWT0</accession>
<gene>
    <name evidence="3" type="ORF">DVS28_a1992</name>
</gene>